<reference evidence="1 2" key="1">
    <citation type="journal article" date="2021" name="Front. Genet.">
        <title>Chromosome-Level Genome Assembly Reveals Significant Gene Expansion in the Toll and IMD Signaling Pathways of Dendrolimus kikuchii.</title>
        <authorList>
            <person name="Zhou J."/>
            <person name="Wu P."/>
            <person name="Xiong Z."/>
            <person name="Liu N."/>
            <person name="Zhao N."/>
            <person name="Ji M."/>
            <person name="Qiu Y."/>
            <person name="Yang B."/>
        </authorList>
    </citation>
    <scope>NUCLEOTIDE SEQUENCE [LARGE SCALE GENOMIC DNA]</scope>
    <source>
        <strain evidence="1">Ann1</strain>
    </source>
</reference>
<gene>
    <name evidence="1" type="ORF">K1T71_007480</name>
</gene>
<evidence type="ECO:0000313" key="2">
    <source>
        <dbReference type="Proteomes" id="UP000824533"/>
    </source>
</evidence>
<organism evidence="1 2">
    <name type="scientific">Dendrolimus kikuchii</name>
    <dbReference type="NCBI Taxonomy" id="765133"/>
    <lineage>
        <taxon>Eukaryota</taxon>
        <taxon>Metazoa</taxon>
        <taxon>Ecdysozoa</taxon>
        <taxon>Arthropoda</taxon>
        <taxon>Hexapoda</taxon>
        <taxon>Insecta</taxon>
        <taxon>Pterygota</taxon>
        <taxon>Neoptera</taxon>
        <taxon>Endopterygota</taxon>
        <taxon>Lepidoptera</taxon>
        <taxon>Glossata</taxon>
        <taxon>Ditrysia</taxon>
        <taxon>Bombycoidea</taxon>
        <taxon>Lasiocampidae</taxon>
        <taxon>Dendrolimus</taxon>
    </lineage>
</organism>
<name>A0ACC1D0V7_9NEOP</name>
<dbReference type="Proteomes" id="UP000824533">
    <property type="component" value="Linkage Group LG12"/>
</dbReference>
<accession>A0ACC1D0V7</accession>
<protein>
    <submittedName>
        <fullName evidence="1">Uncharacterized protein</fullName>
    </submittedName>
</protein>
<keyword evidence="2" id="KW-1185">Reference proteome</keyword>
<dbReference type="EMBL" id="CM034398">
    <property type="protein sequence ID" value="KAJ0177471.1"/>
    <property type="molecule type" value="Genomic_DNA"/>
</dbReference>
<comment type="caution">
    <text evidence="1">The sequence shown here is derived from an EMBL/GenBank/DDBJ whole genome shotgun (WGS) entry which is preliminary data.</text>
</comment>
<evidence type="ECO:0000313" key="1">
    <source>
        <dbReference type="EMBL" id="KAJ0177471.1"/>
    </source>
</evidence>
<proteinExistence type="predicted"/>
<sequence>MATNYFKLQENILGQIVKSKSNFKKTPKERLNLCYVETRLDNLEHHWTDFTSNDQRIVMEFKKEELEVSSYVLNDIYNSAEEYYIEYKALLKDQLRKLNPESVSDKCSTGQQQLSVKLPKIEIPKFSGKYAEWASFRDLFMSLIHKNGNIDNVQKLHYLKSSVTGEAEQLLRHIPVTSDNYLICWSQLESRYNNKKFLANCILKKLINQKVLTTESSTSVKQLLDTTKECLYGLQNLGVDISSWDIIVIFLVSQKLDPESRKLWEQKVTESAQELPSLTMFEDYLENRYRSIEFLDPKVQKQDKPNCNHVTTTTVINCSFCSDGHKLANCKKFARETTDVRRAFVQSNHLCFNCLNADHTVFQCNMSTRCRLCKKKHHTLLHPKTPKSVIDHIKTDQSVNNSVVATATTSTSQTQSESTGTPTITSYFSNTPSQVLLATALVKAESPTKNMTIVLRSLLDQGSQASFVTESAVQLLGLKRIPETSTISGLGGDRDSTIASKFTVVLSLQSRLDSTFKISIKAHVLKKLTCFLPSRQVRVLPQLASLELADPSFGIPNKIDLLLGAEVYSQILLEGLVKGLPGSVIAQNTRLGWILSGKTDTSNCLNDVNQSVKCNVISMHIVDATNNDLLKKFWEMESEPSSYKAKHLTPEEQSCETLFSQSTCRDKSGRYIVKLPFKSQDPLCKYGNSKEIARKRFFMLEKRLFRNPELKREYSKVMNEYVHLGHMEVVSNPDKSDAVYLPHHAVVKQDKITSRVRVVFDASCSGSNGVSLNNDLMTGPTLQPELRHLVMRWRRFPIALVADIVKMYRQVKVLESDTDFQRIYWREDPDQDLQQFRLLRVTFGTSPAPFLAVRCLQQLAYDEGADFPLAAQRVLCDFYMDDLISGTHSVDQGVLIHKQMIGLLKRGCFPLQKWSSNNADLMSHISKGNNIPEDLELKTDEVMRILGLTWNREGDTFYCTVKLPPLEIPVTKRRVVSDIARLFDPLGWLAPSITTAKVFIQRLWLSGIEWDSELPSYLLEDWISFRDDLPKLAEIHIPRWMSSSEDDRCIELHGFADASNVAYAAVVYARVVDKHGHVHVSLVTSKTRVAPIKQVSIPRLELCGAVLLAKLLHEVSEVLEVPKHHVYAWTDSSIVLAWLRCHPSRWKTFIANRVSEILTLLDSNQWSHVSSKDNPADCASRGLQPSELVGYDLWNRGPEWLHLEEIDYKKGDILDTNLEERKTKTKSHHTTCSSEGDPFLERFSSLRRLVRVLAWCRRLYLPGLQKPSWLLAKELGDVLNACIKRCQNQYFDTDLAKNNKLSSLNPFRDNNGIWRVGGRLQHASLSEDRKHPILIPRQSHIAKLIIANAHEKTLHGGPQLTMNYIHSKYWIVNLRNLVKSYIHKCVTCIRYSSTTVHPLMGQLPTARVTSSRPFLQSGLDYAGPIAVRTTKGRGHKATKGYICLFICMATRAIHLEVVSDLTSDAFLAAFKRFVARRGHCNELWSDNATTFVGADRELKTLLESERSTVATDIADWLSTNGTTWHRIPPYSPNFGGLWEAGVKSTKGHLKKVVGDTTLTFEELTTVLAQIEACLNSRPIARSGTDSDDTYPLTPGHFLVGEPLVLIPDANYEYANITSLKRWQLTQRMVQEFWRRWSREYLTQFLQRNKWKERTSEPEIGDIVLVKEDNLPPARWLYGIITDKHSGLDNVTRVVSLRCKDTIIKRPVSKIVKLPVT</sequence>